<evidence type="ECO:0000313" key="3">
    <source>
        <dbReference type="Proteomes" id="UP000306719"/>
    </source>
</evidence>
<comment type="caution">
    <text evidence="2">The sequence shown here is derived from an EMBL/GenBank/DDBJ whole genome shotgun (WGS) entry which is preliminary data.</text>
</comment>
<sequence length="432" mass="48473">MSFYKQMLCTMLTVCAMHSAASPIFSITSDCDLDETKDEISIELGLTQRHGQAVEEITYAIRDAIFEQLQPQLDSYPSGIQVRSMAFKRELLQNSLINEARVIGRFSAKAVTKCNDQFIISKGEELDARFAPKKKLTAAIEMSSKISMPSKKRLNVASKMISSESIFGVDFGTHFEDAERMVGRFSLVWQLEDGIRLASVGRNYMLFFIDGKLAGYQYAKNLLPTAINNLVELSPTGVDLHFASHRITDISHAEFTKAQMSELAEHFNEVSSSVVKTSDEGSAIRLEGLQIGKLPELSRRWSYTHCLNNEQVMPFIENHQGALIRLISESGHITYLTGCGQAITLSANAEVKEMTLLEPIRVRNALMWQVNTLFALQPWQFGGLKYQVPVSDLKFSSSEIADDVLTVEHSKWYGHFFVENDKVVGGTLQFNR</sequence>
<evidence type="ECO:0000313" key="2">
    <source>
        <dbReference type="EMBL" id="TMP32558.1"/>
    </source>
</evidence>
<feature type="chain" id="PRO_5024444864" evidence="1">
    <location>
        <begin position="21"/>
        <end position="432"/>
    </location>
</feature>
<dbReference type="RefSeq" id="WP_138546632.1">
    <property type="nucleotide sequence ID" value="NZ_PNCJ01000046.1"/>
</dbReference>
<name>A0A5S3WUP7_9GAMM</name>
<feature type="signal peptide" evidence="1">
    <location>
        <begin position="1"/>
        <end position="20"/>
    </location>
</feature>
<accession>A0A5S3WUP7</accession>
<evidence type="ECO:0000256" key="1">
    <source>
        <dbReference type="SAM" id="SignalP"/>
    </source>
</evidence>
<dbReference type="OrthoDB" id="6297245at2"/>
<dbReference type="Proteomes" id="UP000306719">
    <property type="component" value="Unassembled WGS sequence"/>
</dbReference>
<gene>
    <name evidence="2" type="ORF">CWB98_21410</name>
</gene>
<reference evidence="3" key="2">
    <citation type="submission" date="2019-06" db="EMBL/GenBank/DDBJ databases">
        <title>Co-occurence of chitin degradation, pigmentation and bioactivity in marine Pseudoalteromonas.</title>
        <authorList>
            <person name="Sonnenschein E.C."/>
            <person name="Bech P.K."/>
        </authorList>
    </citation>
    <scope>NUCLEOTIDE SEQUENCE [LARGE SCALE GENOMIC DNA]</scope>
    <source>
        <strain evidence="3">S2599</strain>
    </source>
</reference>
<dbReference type="AlphaFoldDB" id="A0A5S3WUP7"/>
<organism evidence="2 3">
    <name type="scientific">Pseudoalteromonas rubra</name>
    <dbReference type="NCBI Taxonomy" id="43658"/>
    <lineage>
        <taxon>Bacteria</taxon>
        <taxon>Pseudomonadati</taxon>
        <taxon>Pseudomonadota</taxon>
        <taxon>Gammaproteobacteria</taxon>
        <taxon>Alteromonadales</taxon>
        <taxon>Pseudoalteromonadaceae</taxon>
        <taxon>Pseudoalteromonas</taxon>
    </lineage>
</organism>
<protein>
    <submittedName>
        <fullName evidence="2">Uncharacterized protein</fullName>
    </submittedName>
</protein>
<keyword evidence="1" id="KW-0732">Signal</keyword>
<proteinExistence type="predicted"/>
<dbReference type="EMBL" id="PNCJ01000046">
    <property type="protein sequence ID" value="TMP32558.1"/>
    <property type="molecule type" value="Genomic_DNA"/>
</dbReference>
<reference evidence="2 3" key="1">
    <citation type="submission" date="2018-01" db="EMBL/GenBank/DDBJ databases">
        <authorList>
            <person name="Paulsen S."/>
            <person name="Gram L.K."/>
        </authorList>
    </citation>
    <scope>NUCLEOTIDE SEQUENCE [LARGE SCALE GENOMIC DNA]</scope>
    <source>
        <strain evidence="2 3">S2599</strain>
    </source>
</reference>